<dbReference type="Proteomes" id="UP000298564">
    <property type="component" value="Chromosome"/>
</dbReference>
<dbReference type="AlphaFoldDB" id="A0A4D6Y6I4"/>
<dbReference type="EMBL" id="CP034870">
    <property type="protein sequence ID" value="QCI21944.1"/>
    <property type="molecule type" value="Genomic_DNA"/>
</dbReference>
<protein>
    <submittedName>
        <fullName evidence="1">Uncharacterized protein</fullName>
    </submittedName>
</protein>
<reference evidence="1 2" key="2">
    <citation type="submission" date="2019-05" db="EMBL/GenBank/DDBJ databases">
        <title>Genome evolution of the obligate endosymbiont Buchnera aphidicola.</title>
        <authorList>
            <person name="Moran N.A."/>
        </authorList>
    </citation>
    <scope>NUCLEOTIDE SEQUENCE [LARGE SCALE GENOMIC DNA]</scope>
    <source>
        <strain evidence="1 2">Lps</strain>
    </source>
</reference>
<sequence length="70" mass="8429">MLTKINNKFYRLEIVDIKYFFVFILKVISSINLKNKKPIYIFTNSNEETDISRARYFIKSRIIKLGLHNN</sequence>
<organism evidence="1 2">
    <name type="scientific">Buchnera aphidicola</name>
    <name type="common">Lipaphis pseudobrassicae</name>
    <dbReference type="NCBI Taxonomy" id="1258543"/>
    <lineage>
        <taxon>Bacteria</taxon>
        <taxon>Pseudomonadati</taxon>
        <taxon>Pseudomonadota</taxon>
        <taxon>Gammaproteobacteria</taxon>
        <taxon>Enterobacterales</taxon>
        <taxon>Erwiniaceae</taxon>
        <taxon>Buchnera</taxon>
    </lineage>
</organism>
<evidence type="ECO:0000313" key="2">
    <source>
        <dbReference type="Proteomes" id="UP000298564"/>
    </source>
</evidence>
<dbReference type="OrthoDB" id="3665926at2"/>
<reference evidence="1 2" key="1">
    <citation type="submission" date="2018-12" db="EMBL/GenBank/DDBJ databases">
        <authorList>
            <person name="Chong R.A."/>
        </authorList>
    </citation>
    <scope>NUCLEOTIDE SEQUENCE [LARGE SCALE GENOMIC DNA]</scope>
    <source>
        <strain evidence="1 2">Lps</strain>
    </source>
</reference>
<proteinExistence type="predicted"/>
<evidence type="ECO:0000313" key="1">
    <source>
        <dbReference type="EMBL" id="QCI21944.1"/>
    </source>
</evidence>
<gene>
    <name evidence="1" type="ORF">D9V70_00240</name>
</gene>
<name>A0A4D6Y6I4_9GAMM</name>
<accession>A0A4D6Y6I4</accession>